<keyword evidence="2" id="KW-0732">Signal</keyword>
<reference evidence="3 4" key="1">
    <citation type="submission" date="2018-03" db="EMBL/GenBank/DDBJ databases">
        <title>Aeromonas veronii whole genome sequencing and analysis.</title>
        <authorList>
            <person name="Xie H."/>
            <person name="Liu T."/>
            <person name="Wang K."/>
        </authorList>
    </citation>
    <scope>NUCLEOTIDE SEQUENCE [LARGE SCALE GENOMIC DNA]</scope>
    <source>
        <strain evidence="3 4">XH.VA.1</strain>
    </source>
</reference>
<dbReference type="AlphaFoldDB" id="A0A2T4MZP6"/>
<feature type="region of interest" description="Disordered" evidence="1">
    <location>
        <begin position="41"/>
        <end position="68"/>
    </location>
</feature>
<comment type="caution">
    <text evidence="3">The sequence shown here is derived from an EMBL/GenBank/DDBJ whole genome shotgun (WGS) entry which is preliminary data.</text>
</comment>
<dbReference type="Proteomes" id="UP000241986">
    <property type="component" value="Unassembled WGS sequence"/>
</dbReference>
<dbReference type="Gene3D" id="3.90.215.10">
    <property type="entry name" value="Gamma Fibrinogen, chain A, domain 1"/>
    <property type="match status" value="1"/>
</dbReference>
<feature type="signal peptide" evidence="2">
    <location>
        <begin position="1"/>
        <end position="22"/>
    </location>
</feature>
<dbReference type="NCBIfam" id="NF040941">
    <property type="entry name" value="GGGWT_bact"/>
    <property type="match status" value="1"/>
</dbReference>
<evidence type="ECO:0000313" key="4">
    <source>
        <dbReference type="Proteomes" id="UP000241986"/>
    </source>
</evidence>
<proteinExistence type="predicted"/>
<evidence type="ECO:0008006" key="5">
    <source>
        <dbReference type="Google" id="ProtNLM"/>
    </source>
</evidence>
<dbReference type="InterPro" id="IPR036056">
    <property type="entry name" value="Fibrinogen-like_C"/>
</dbReference>
<gene>
    <name evidence="3" type="ORF">DAA48_15925</name>
</gene>
<sequence>MRKSLLSLVVSSILSLSLFSNAASGAEHYVIRIGGDIEGIKAEEGGSTGGETEKPGEEEKDPGDGRLPGTLGIGDNCKKIISDGLSKGDGDYTVTVTGSKKAVYCDMTRDGGGWMLLNDYGLPISHANALGSVGINTQADLIKTMSLAVSISVVNGEWLASNKPAGWTPYPLAKQPGAISFYADGSTRAYGNLRLPAYGTEIMIEAPRIGPTNSWTMEFKPYPNQTHTIDGSFGGVQVMKYKYDPLKSSATFSETYGVIFLDKTWVR</sequence>
<name>A0A2T4MZP6_AERVE</name>
<dbReference type="InterPro" id="IPR014716">
    <property type="entry name" value="Fibrinogen_a/b/g_C_1"/>
</dbReference>
<evidence type="ECO:0000313" key="3">
    <source>
        <dbReference type="EMBL" id="PTH80051.1"/>
    </source>
</evidence>
<evidence type="ECO:0000256" key="1">
    <source>
        <dbReference type="SAM" id="MobiDB-lite"/>
    </source>
</evidence>
<evidence type="ECO:0000256" key="2">
    <source>
        <dbReference type="SAM" id="SignalP"/>
    </source>
</evidence>
<dbReference type="RefSeq" id="WP_107683934.1">
    <property type="nucleotide sequence ID" value="NZ_PZKL01000037.1"/>
</dbReference>
<protein>
    <recommendedName>
        <fullName evidence="5">Fibrinogen C-terminal domain-containing protein</fullName>
    </recommendedName>
</protein>
<dbReference type="EMBL" id="PZKL01000037">
    <property type="protein sequence ID" value="PTH80051.1"/>
    <property type="molecule type" value="Genomic_DNA"/>
</dbReference>
<dbReference type="SUPFAM" id="SSF56496">
    <property type="entry name" value="Fibrinogen C-terminal domain-like"/>
    <property type="match status" value="1"/>
</dbReference>
<accession>A0A2T4MZP6</accession>
<feature type="chain" id="PRO_5015442924" description="Fibrinogen C-terminal domain-containing protein" evidence="2">
    <location>
        <begin position="23"/>
        <end position="267"/>
    </location>
</feature>
<organism evidence="3 4">
    <name type="scientific">Aeromonas veronii</name>
    <dbReference type="NCBI Taxonomy" id="654"/>
    <lineage>
        <taxon>Bacteria</taxon>
        <taxon>Pseudomonadati</taxon>
        <taxon>Pseudomonadota</taxon>
        <taxon>Gammaproteobacteria</taxon>
        <taxon>Aeromonadales</taxon>
        <taxon>Aeromonadaceae</taxon>
        <taxon>Aeromonas</taxon>
    </lineage>
</organism>